<dbReference type="AlphaFoldDB" id="A0A0A9AH84"/>
<protein>
    <submittedName>
        <fullName evidence="1">Uncharacterized protein</fullName>
    </submittedName>
</protein>
<accession>A0A0A9AH84</accession>
<dbReference type="EMBL" id="GBRH01251433">
    <property type="protein sequence ID" value="JAD46462.1"/>
    <property type="molecule type" value="Transcribed_RNA"/>
</dbReference>
<reference evidence="1" key="2">
    <citation type="journal article" date="2015" name="Data Brief">
        <title>Shoot transcriptome of the giant reed, Arundo donax.</title>
        <authorList>
            <person name="Barrero R.A."/>
            <person name="Guerrero F.D."/>
            <person name="Moolhuijzen P."/>
            <person name="Goolsby J.A."/>
            <person name="Tidwell J."/>
            <person name="Bellgard S.E."/>
            <person name="Bellgard M.I."/>
        </authorList>
    </citation>
    <scope>NUCLEOTIDE SEQUENCE</scope>
    <source>
        <tissue evidence="1">Shoot tissue taken approximately 20 cm above the soil surface</tissue>
    </source>
</reference>
<name>A0A0A9AH84_ARUDO</name>
<sequence>MPKLFLHSYVLCKFAHFTKALPFYGYLRCSWHMMVFC</sequence>
<reference evidence="1" key="1">
    <citation type="submission" date="2014-09" db="EMBL/GenBank/DDBJ databases">
        <authorList>
            <person name="Magalhaes I.L.F."/>
            <person name="Oliveira U."/>
            <person name="Santos F.R."/>
            <person name="Vidigal T.H.D.A."/>
            <person name="Brescovit A.D."/>
            <person name="Santos A.J."/>
        </authorList>
    </citation>
    <scope>NUCLEOTIDE SEQUENCE</scope>
    <source>
        <tissue evidence="1">Shoot tissue taken approximately 20 cm above the soil surface</tissue>
    </source>
</reference>
<evidence type="ECO:0000313" key="1">
    <source>
        <dbReference type="EMBL" id="JAD46462.1"/>
    </source>
</evidence>
<proteinExistence type="predicted"/>
<organism evidence="1">
    <name type="scientific">Arundo donax</name>
    <name type="common">Giant reed</name>
    <name type="synonym">Donax arundinaceus</name>
    <dbReference type="NCBI Taxonomy" id="35708"/>
    <lineage>
        <taxon>Eukaryota</taxon>
        <taxon>Viridiplantae</taxon>
        <taxon>Streptophyta</taxon>
        <taxon>Embryophyta</taxon>
        <taxon>Tracheophyta</taxon>
        <taxon>Spermatophyta</taxon>
        <taxon>Magnoliopsida</taxon>
        <taxon>Liliopsida</taxon>
        <taxon>Poales</taxon>
        <taxon>Poaceae</taxon>
        <taxon>PACMAD clade</taxon>
        <taxon>Arundinoideae</taxon>
        <taxon>Arundineae</taxon>
        <taxon>Arundo</taxon>
    </lineage>
</organism>